<dbReference type="GO" id="GO:0008483">
    <property type="term" value="F:transaminase activity"/>
    <property type="evidence" value="ECO:0007669"/>
    <property type="project" value="UniProtKB-KW"/>
</dbReference>
<evidence type="ECO:0000313" key="6">
    <source>
        <dbReference type="Proteomes" id="UP000481861"/>
    </source>
</evidence>
<protein>
    <submittedName>
        <fullName evidence="5">Aminotransferase, class III</fullName>
    </submittedName>
</protein>
<keyword evidence="5" id="KW-0032">Aminotransferase</keyword>
<reference evidence="5 6" key="1">
    <citation type="submission" date="2020-01" db="EMBL/GenBank/DDBJ databases">
        <authorList>
            <consortium name="DOE Joint Genome Institute"/>
            <person name="Haridas S."/>
            <person name="Albert R."/>
            <person name="Binder M."/>
            <person name="Bloem J."/>
            <person name="Labutti K."/>
            <person name="Salamov A."/>
            <person name="Andreopoulos B."/>
            <person name="Baker S.E."/>
            <person name="Barry K."/>
            <person name="Bills G."/>
            <person name="Bluhm B.H."/>
            <person name="Cannon C."/>
            <person name="Castanera R."/>
            <person name="Culley D.E."/>
            <person name="Daum C."/>
            <person name="Ezra D."/>
            <person name="Gonzalez J.B."/>
            <person name="Henrissat B."/>
            <person name="Kuo A."/>
            <person name="Liang C."/>
            <person name="Lipzen A."/>
            <person name="Lutzoni F."/>
            <person name="Magnuson J."/>
            <person name="Mondo S."/>
            <person name="Nolan M."/>
            <person name="Ohm R."/>
            <person name="Pangilinan J."/>
            <person name="Park H.-J.H."/>
            <person name="Ramirez L."/>
            <person name="Alfaro M."/>
            <person name="Sun H."/>
            <person name="Tritt A."/>
            <person name="Yoshinaga Y."/>
            <person name="Zwiers L.-H.L."/>
            <person name="Turgeon B.G."/>
            <person name="Goodwin S.B."/>
            <person name="Spatafora J.W."/>
            <person name="Crous P.W."/>
            <person name="Grigoriev I.V."/>
        </authorList>
    </citation>
    <scope>NUCLEOTIDE SEQUENCE [LARGE SCALE GENOMIC DNA]</scope>
    <source>
        <strain evidence="5 6">CBS 611.86</strain>
    </source>
</reference>
<keyword evidence="3 4" id="KW-0663">Pyridoxal phosphate</keyword>
<keyword evidence="6" id="KW-1185">Reference proteome</keyword>
<dbReference type="PANTHER" id="PTHR43094:SF1">
    <property type="entry name" value="AMINOTRANSFERASE CLASS-III"/>
    <property type="match status" value="1"/>
</dbReference>
<dbReference type="OrthoDB" id="5419315at2759"/>
<dbReference type="Pfam" id="PF00202">
    <property type="entry name" value="Aminotran_3"/>
    <property type="match status" value="1"/>
</dbReference>
<dbReference type="InterPro" id="IPR005814">
    <property type="entry name" value="Aminotrans_3"/>
</dbReference>
<dbReference type="EMBL" id="JAADJZ010000006">
    <property type="protein sequence ID" value="KAF2874223.1"/>
    <property type="molecule type" value="Genomic_DNA"/>
</dbReference>
<dbReference type="PANTHER" id="PTHR43094">
    <property type="entry name" value="AMINOTRANSFERASE"/>
    <property type="match status" value="1"/>
</dbReference>
<dbReference type="AlphaFoldDB" id="A0A7C8MFP2"/>
<evidence type="ECO:0000256" key="3">
    <source>
        <dbReference type="ARBA" id="ARBA00022898"/>
    </source>
</evidence>
<dbReference type="InterPro" id="IPR015424">
    <property type="entry name" value="PyrdxlP-dep_Trfase"/>
</dbReference>
<dbReference type="InterPro" id="IPR015421">
    <property type="entry name" value="PyrdxlP-dep_Trfase_major"/>
</dbReference>
<keyword evidence="5" id="KW-0808">Transferase</keyword>
<dbReference type="Gene3D" id="3.40.640.10">
    <property type="entry name" value="Type I PLP-dependent aspartate aminotransferase-like (Major domain)"/>
    <property type="match status" value="1"/>
</dbReference>
<comment type="caution">
    <text evidence="5">The sequence shown here is derived from an EMBL/GenBank/DDBJ whole genome shotgun (WGS) entry which is preliminary data.</text>
</comment>
<accession>A0A7C8MFP2</accession>
<organism evidence="5 6">
    <name type="scientific">Massariosphaeria phaeospora</name>
    <dbReference type="NCBI Taxonomy" id="100035"/>
    <lineage>
        <taxon>Eukaryota</taxon>
        <taxon>Fungi</taxon>
        <taxon>Dikarya</taxon>
        <taxon>Ascomycota</taxon>
        <taxon>Pezizomycotina</taxon>
        <taxon>Dothideomycetes</taxon>
        <taxon>Pleosporomycetidae</taxon>
        <taxon>Pleosporales</taxon>
        <taxon>Pleosporales incertae sedis</taxon>
        <taxon>Massariosphaeria</taxon>
    </lineage>
</organism>
<evidence type="ECO:0000256" key="1">
    <source>
        <dbReference type="ARBA" id="ARBA00001933"/>
    </source>
</evidence>
<sequence length="477" mass="51886">MAPSALIDDESNSVEVIFETHPFGSALLHRNVNEQPPLALSATGNVIHLDNGFNMLDGSCGAAVSCLGHGHLPRLGEAVQGAFKMFYAPSLDYSTWPPEKCAEVLVHTTIGAMSKVIFYSGGSEAVEAGVKLAKQYHCELGDWGRTRIIARQQSYHGATLGCLALSGHEGRKRIFKCLLPDVVSHIPACNPYYDRYSEETDEQYVKRKAQELEDEFQRLGPKSVIAFVMEPVVGAALGCVPAAPGYLGAMRDVCDRHGALLIFDEVMCGIGRTGKMHAWQHEGVAPDIQIVGKGLGAGIQALSATLFNHRVAKVLRGGSGTFQHGHTYQNHPIACAVGLEVLNIIRDDRLLENVECLGHLLEDLLHEKLDSHPNVGNIRGLGFFQGIAFVVDKATKQPFDVDLHVYQRFHEIAKQKCQLYTYPGNGTYDGLSGDHAIIAPPYNATEDDIREIVDRFAKAVTACFDELAAEGAVTTTP</sequence>
<evidence type="ECO:0000256" key="2">
    <source>
        <dbReference type="ARBA" id="ARBA00008954"/>
    </source>
</evidence>
<proteinExistence type="inferred from homology"/>
<dbReference type="CDD" id="cd00610">
    <property type="entry name" value="OAT_like"/>
    <property type="match status" value="1"/>
</dbReference>
<dbReference type="InterPro" id="IPR015422">
    <property type="entry name" value="PyrdxlP-dep_Trfase_small"/>
</dbReference>
<evidence type="ECO:0000313" key="5">
    <source>
        <dbReference type="EMBL" id="KAF2874223.1"/>
    </source>
</evidence>
<dbReference type="Proteomes" id="UP000481861">
    <property type="component" value="Unassembled WGS sequence"/>
</dbReference>
<dbReference type="NCBIfam" id="NF005685">
    <property type="entry name" value="PRK07483.1"/>
    <property type="match status" value="1"/>
</dbReference>
<dbReference type="SUPFAM" id="SSF53383">
    <property type="entry name" value="PLP-dependent transferases"/>
    <property type="match status" value="1"/>
</dbReference>
<dbReference type="Gene3D" id="3.90.1150.10">
    <property type="entry name" value="Aspartate Aminotransferase, domain 1"/>
    <property type="match status" value="1"/>
</dbReference>
<name>A0A7C8MFP2_9PLEO</name>
<gene>
    <name evidence="5" type="ORF">BDV95DRAFT_604414</name>
</gene>
<comment type="cofactor">
    <cofactor evidence="1">
        <name>pyridoxal 5'-phosphate</name>
        <dbReference type="ChEBI" id="CHEBI:597326"/>
    </cofactor>
</comment>
<comment type="similarity">
    <text evidence="2 4">Belongs to the class-III pyridoxal-phosphate-dependent aminotransferase family.</text>
</comment>
<dbReference type="FunFam" id="3.40.640.10:FF:000004">
    <property type="entry name" value="Acetylornithine aminotransferase"/>
    <property type="match status" value="1"/>
</dbReference>
<dbReference type="GO" id="GO:0030170">
    <property type="term" value="F:pyridoxal phosphate binding"/>
    <property type="evidence" value="ECO:0007669"/>
    <property type="project" value="InterPro"/>
</dbReference>
<evidence type="ECO:0000256" key="4">
    <source>
        <dbReference type="RuleBase" id="RU003560"/>
    </source>
</evidence>
<dbReference type="GO" id="GO:0005829">
    <property type="term" value="C:cytosol"/>
    <property type="evidence" value="ECO:0007669"/>
    <property type="project" value="TreeGrafter"/>
</dbReference>